<proteinExistence type="predicted"/>
<accession>A0ABN8Z823</accession>
<dbReference type="EMBL" id="OX459965">
    <property type="protein sequence ID" value="CAI9169131.1"/>
    <property type="molecule type" value="Genomic_DNA"/>
</dbReference>
<reference evidence="2" key="1">
    <citation type="submission" date="2023-04" db="EMBL/GenBank/DDBJ databases">
        <authorList>
            <consortium name="ELIXIR-Norway"/>
        </authorList>
    </citation>
    <scope>NUCLEOTIDE SEQUENCE [LARGE SCALE GENOMIC DNA]</scope>
</reference>
<organism evidence="2 3">
    <name type="scientific">Rangifer tarandus platyrhynchus</name>
    <name type="common">Svalbard reindeer</name>
    <dbReference type="NCBI Taxonomy" id="3082113"/>
    <lineage>
        <taxon>Eukaryota</taxon>
        <taxon>Metazoa</taxon>
        <taxon>Chordata</taxon>
        <taxon>Craniata</taxon>
        <taxon>Vertebrata</taxon>
        <taxon>Euteleostomi</taxon>
        <taxon>Mammalia</taxon>
        <taxon>Eutheria</taxon>
        <taxon>Laurasiatheria</taxon>
        <taxon>Artiodactyla</taxon>
        <taxon>Ruminantia</taxon>
        <taxon>Pecora</taxon>
        <taxon>Cervidae</taxon>
        <taxon>Odocoileinae</taxon>
        <taxon>Rangifer</taxon>
    </lineage>
</organism>
<gene>
    <name evidence="2" type="ORF">MRATA1EN1_LOCUS18093</name>
</gene>
<feature type="region of interest" description="Disordered" evidence="1">
    <location>
        <begin position="21"/>
        <end position="45"/>
    </location>
</feature>
<name>A0ABN8Z823_RANTA</name>
<sequence>MIPSEEGKKYATFHPGGHLTNLVGFQPLPRTQGTEDKTRGSPKVAWKGHLPLSLKSQRASPPLCKGELGINESHPTPISVSCHKKVSQVCDLKPQKLTLSQLLTSEVQNQLALG</sequence>
<evidence type="ECO:0000313" key="2">
    <source>
        <dbReference type="EMBL" id="CAI9169131.1"/>
    </source>
</evidence>
<protein>
    <submittedName>
        <fullName evidence="2">Uncharacterized protein</fullName>
    </submittedName>
</protein>
<evidence type="ECO:0000256" key="1">
    <source>
        <dbReference type="SAM" id="MobiDB-lite"/>
    </source>
</evidence>
<evidence type="ECO:0000313" key="3">
    <source>
        <dbReference type="Proteomes" id="UP001176941"/>
    </source>
</evidence>
<dbReference type="Proteomes" id="UP001176941">
    <property type="component" value="Chromosome 29"/>
</dbReference>
<keyword evidence="3" id="KW-1185">Reference proteome</keyword>